<proteinExistence type="predicted"/>
<dbReference type="EMBL" id="LR797154">
    <property type="protein sequence ID" value="CAB4189888.1"/>
    <property type="molecule type" value="Genomic_DNA"/>
</dbReference>
<sequence length="99" mass="10487">MASRNVPNIPFPVPPKEYDQRYMAEVTRVFVQYMQQIQNPGEGRNTTVVLTSVPTSATGLESGTIYVDSSGFLKIAVATVVNVSGLAATGGVGQITKAP</sequence>
<dbReference type="EMBL" id="LR796628">
    <property type="protein sequence ID" value="CAB4155945.1"/>
    <property type="molecule type" value="Genomic_DNA"/>
</dbReference>
<evidence type="ECO:0000313" key="4">
    <source>
        <dbReference type="EMBL" id="CAB4189888.1"/>
    </source>
</evidence>
<evidence type="ECO:0000313" key="1">
    <source>
        <dbReference type="EMBL" id="CAB4155945.1"/>
    </source>
</evidence>
<evidence type="ECO:0000313" key="6">
    <source>
        <dbReference type="EMBL" id="CAB4211042.1"/>
    </source>
</evidence>
<gene>
    <name evidence="3" type="ORF">UFOVP1064_43</name>
    <name evidence="4" type="ORF">UFOVP1197_20</name>
    <name evidence="5" type="ORF">UFOVP1294_70</name>
    <name evidence="6" type="ORF">UFOVP1412_73</name>
    <name evidence="7" type="ORF">UFOVP1515_72</name>
    <name evidence="1" type="ORF">UFOVP659_32</name>
    <name evidence="2" type="ORF">UFOVP885_11</name>
</gene>
<reference evidence="6" key="1">
    <citation type="submission" date="2020-05" db="EMBL/GenBank/DDBJ databases">
        <authorList>
            <person name="Chiriac C."/>
            <person name="Salcher M."/>
            <person name="Ghai R."/>
            <person name="Kavagutti S V."/>
        </authorList>
    </citation>
    <scope>NUCLEOTIDE SEQUENCE</scope>
</reference>
<name>A0A6J5SBT6_9CAUD</name>
<evidence type="ECO:0000313" key="2">
    <source>
        <dbReference type="EMBL" id="CAB4169316.1"/>
    </source>
</evidence>
<evidence type="ECO:0000313" key="7">
    <source>
        <dbReference type="EMBL" id="CAB5226919.1"/>
    </source>
</evidence>
<dbReference type="EMBL" id="LR797241">
    <property type="protein sequence ID" value="CAB4196253.1"/>
    <property type="molecule type" value="Genomic_DNA"/>
</dbReference>
<dbReference type="EMBL" id="LR797365">
    <property type="protein sequence ID" value="CAB4211042.1"/>
    <property type="molecule type" value="Genomic_DNA"/>
</dbReference>
<dbReference type="EMBL" id="LR798365">
    <property type="protein sequence ID" value="CAB5226919.1"/>
    <property type="molecule type" value="Genomic_DNA"/>
</dbReference>
<evidence type="ECO:0000313" key="3">
    <source>
        <dbReference type="EMBL" id="CAB4181550.1"/>
    </source>
</evidence>
<dbReference type="EMBL" id="LR796846">
    <property type="protein sequence ID" value="CAB4169316.1"/>
    <property type="molecule type" value="Genomic_DNA"/>
</dbReference>
<organism evidence="6">
    <name type="scientific">uncultured Caudovirales phage</name>
    <dbReference type="NCBI Taxonomy" id="2100421"/>
    <lineage>
        <taxon>Viruses</taxon>
        <taxon>Duplodnaviria</taxon>
        <taxon>Heunggongvirae</taxon>
        <taxon>Uroviricota</taxon>
        <taxon>Caudoviricetes</taxon>
        <taxon>Peduoviridae</taxon>
        <taxon>Maltschvirus</taxon>
        <taxon>Maltschvirus maltsch</taxon>
    </lineage>
</organism>
<protein>
    <submittedName>
        <fullName evidence="6">Uncharacterized protein</fullName>
    </submittedName>
</protein>
<evidence type="ECO:0000313" key="5">
    <source>
        <dbReference type="EMBL" id="CAB4196253.1"/>
    </source>
</evidence>
<accession>A0A6J5SBT6</accession>
<dbReference type="EMBL" id="LR797015">
    <property type="protein sequence ID" value="CAB4181550.1"/>
    <property type="molecule type" value="Genomic_DNA"/>
</dbReference>